<protein>
    <submittedName>
        <fullName evidence="1">Uncharacterized protein</fullName>
    </submittedName>
</protein>
<gene>
    <name evidence="1" type="ORF">AVDCRST_MAG62-1087</name>
</gene>
<sequence length="172" mass="19116">MSGASEDRFISPGKGRLLQVRKDGERYFTFAKQMVFLDHFAATCNVTMAAAAAGVDMRTVYRLRRRDEAFREAWRIAQDQGYAALEAELVRRARAMLDEMDADEAAGRSLSGMDAKLAHALLQRHQQNLGRAPGDILPRRSDLAEATKRLEKVMARMHLLANEPGVPGDGAE</sequence>
<dbReference type="AlphaFoldDB" id="A0A6J4TDG8"/>
<name>A0A6J4TDG8_9SPHN</name>
<proteinExistence type="predicted"/>
<dbReference type="EMBL" id="CADCWB010000134">
    <property type="protein sequence ID" value="CAA9520585.1"/>
    <property type="molecule type" value="Genomic_DNA"/>
</dbReference>
<reference evidence="1" key="1">
    <citation type="submission" date="2020-02" db="EMBL/GenBank/DDBJ databases">
        <authorList>
            <person name="Meier V. D."/>
        </authorList>
    </citation>
    <scope>NUCLEOTIDE SEQUENCE</scope>
    <source>
        <strain evidence="1">AVDCRST_MAG62</strain>
    </source>
</reference>
<organism evidence="1">
    <name type="scientific">uncultured Sphingomonas sp</name>
    <dbReference type="NCBI Taxonomy" id="158754"/>
    <lineage>
        <taxon>Bacteria</taxon>
        <taxon>Pseudomonadati</taxon>
        <taxon>Pseudomonadota</taxon>
        <taxon>Alphaproteobacteria</taxon>
        <taxon>Sphingomonadales</taxon>
        <taxon>Sphingomonadaceae</taxon>
        <taxon>Sphingomonas</taxon>
        <taxon>environmental samples</taxon>
    </lineage>
</organism>
<accession>A0A6J4TDG8</accession>
<evidence type="ECO:0000313" key="1">
    <source>
        <dbReference type="EMBL" id="CAA9520585.1"/>
    </source>
</evidence>